<dbReference type="Proteomes" id="UP000800094">
    <property type="component" value="Unassembled WGS sequence"/>
</dbReference>
<dbReference type="EMBL" id="ML987203">
    <property type="protein sequence ID" value="KAF2244405.1"/>
    <property type="molecule type" value="Genomic_DNA"/>
</dbReference>
<name>A0A6A6I1R6_9PLEO</name>
<feature type="compositionally biased region" description="Basic and acidic residues" evidence="1">
    <location>
        <begin position="46"/>
        <end position="56"/>
    </location>
</feature>
<protein>
    <submittedName>
        <fullName evidence="2">Uncharacterized protein</fullName>
    </submittedName>
</protein>
<accession>A0A6A6I1R6</accession>
<gene>
    <name evidence="2" type="ORF">BU26DRAFT_100883</name>
</gene>
<feature type="compositionally biased region" description="Acidic residues" evidence="1">
    <location>
        <begin position="93"/>
        <end position="115"/>
    </location>
</feature>
<evidence type="ECO:0000256" key="1">
    <source>
        <dbReference type="SAM" id="MobiDB-lite"/>
    </source>
</evidence>
<dbReference type="AlphaFoldDB" id="A0A6A6I1R6"/>
<feature type="region of interest" description="Disordered" evidence="1">
    <location>
        <begin position="46"/>
        <end position="128"/>
    </location>
</feature>
<dbReference type="RefSeq" id="XP_033679409.1">
    <property type="nucleotide sequence ID" value="XM_033819293.1"/>
</dbReference>
<evidence type="ECO:0000313" key="3">
    <source>
        <dbReference type="Proteomes" id="UP000800094"/>
    </source>
</evidence>
<evidence type="ECO:0000313" key="2">
    <source>
        <dbReference type="EMBL" id="KAF2244405.1"/>
    </source>
</evidence>
<proteinExistence type="predicted"/>
<reference evidence="2" key="1">
    <citation type="journal article" date="2020" name="Stud. Mycol.">
        <title>101 Dothideomycetes genomes: a test case for predicting lifestyles and emergence of pathogens.</title>
        <authorList>
            <person name="Haridas S."/>
            <person name="Albert R."/>
            <person name="Binder M."/>
            <person name="Bloem J."/>
            <person name="Labutti K."/>
            <person name="Salamov A."/>
            <person name="Andreopoulos B."/>
            <person name="Baker S."/>
            <person name="Barry K."/>
            <person name="Bills G."/>
            <person name="Bluhm B."/>
            <person name="Cannon C."/>
            <person name="Castanera R."/>
            <person name="Culley D."/>
            <person name="Daum C."/>
            <person name="Ezra D."/>
            <person name="Gonzalez J."/>
            <person name="Henrissat B."/>
            <person name="Kuo A."/>
            <person name="Liang C."/>
            <person name="Lipzen A."/>
            <person name="Lutzoni F."/>
            <person name="Magnuson J."/>
            <person name="Mondo S."/>
            <person name="Nolan M."/>
            <person name="Ohm R."/>
            <person name="Pangilinan J."/>
            <person name="Park H.-J."/>
            <person name="Ramirez L."/>
            <person name="Alfaro M."/>
            <person name="Sun H."/>
            <person name="Tritt A."/>
            <person name="Yoshinaga Y."/>
            <person name="Zwiers L.-H."/>
            <person name="Turgeon B."/>
            <person name="Goodwin S."/>
            <person name="Spatafora J."/>
            <person name="Crous P."/>
            <person name="Grigoriev I."/>
        </authorList>
    </citation>
    <scope>NUCLEOTIDE SEQUENCE</scope>
    <source>
        <strain evidence="2">CBS 122368</strain>
    </source>
</reference>
<organism evidence="2 3">
    <name type="scientific">Trematosphaeria pertusa</name>
    <dbReference type="NCBI Taxonomy" id="390896"/>
    <lineage>
        <taxon>Eukaryota</taxon>
        <taxon>Fungi</taxon>
        <taxon>Dikarya</taxon>
        <taxon>Ascomycota</taxon>
        <taxon>Pezizomycotina</taxon>
        <taxon>Dothideomycetes</taxon>
        <taxon>Pleosporomycetidae</taxon>
        <taxon>Pleosporales</taxon>
        <taxon>Massarineae</taxon>
        <taxon>Trematosphaeriaceae</taxon>
        <taxon>Trematosphaeria</taxon>
    </lineage>
</organism>
<sequence>MPRPETKLPIRQGTPYSKDQGSTHPDGPIAMSYNVPAIVSDCVEDKAEFHGDRTNGDRGGISSQPSRSLEMNEVASMSINDENDFDQGRPDGDEHEFDYDGSDEGFDEDDLDESEFGGPMEGGGEEDL</sequence>
<feature type="compositionally biased region" description="Polar residues" evidence="1">
    <location>
        <begin position="61"/>
        <end position="80"/>
    </location>
</feature>
<feature type="region of interest" description="Disordered" evidence="1">
    <location>
        <begin position="1"/>
        <end position="32"/>
    </location>
</feature>
<keyword evidence="3" id="KW-1185">Reference proteome</keyword>
<dbReference type="GeneID" id="54572623"/>
<feature type="compositionally biased region" description="Polar residues" evidence="1">
    <location>
        <begin position="14"/>
        <end position="23"/>
    </location>
</feature>